<proteinExistence type="predicted"/>
<sequence length="655" mass="71540">MPADRRRANNEAPRYSMWGFLTSIRNSFWSHQNQEPTSATSVAEVETTLQMEQNSDNEFTFGTAQHTAHARGSTSVGPQMPQGAGIDLHAQDIDTEVAGPSSYDYGRHTRSLQPGLSRRQVASDGSAFSREPSPTDSVSAVSHVAVYGGQRHNGRTRESRRHTTGHTTAAAHLFNALPRASRSAQAVPSRDTTNRFTGVTGSAARRPRPLTRQGAFIEASHPHIYWNSAWGPRPQTVPEELHGRNDQDFEDLAGPSDGPGTATGERRRRPLTRQGAFIGASHPHIYWNSAWGPRPQTVAEELYGRAVDESDDGAGPSDGPGTAADDSQHGRRFSPLPDTRDLPRIVRREDIPPGIEPRDYIAERYGLRGPRLSSAALDLEYSDYFVMREPAFARVVDTARLRRENSDWQAGIYYPDRERNMTFMSDDEVDVDPEIMDEMWAAAAPPPRRMRPGRRPTRMPSDMSWSSAKGKREEDDDDDEGGDDGAAGPSRSPPKHRRGDSGPVSSSAKGKERAKRKRDDSEDETADEDSASSPPPARRIRRFQSLSYENVTQAAGPAPRHTSQDDAHASPRPGVDTDGTLLDPSQRSASSGSGSNTLSSGDDIAEASSQAASASSSDVPVGSISTRRRSRCSGVGQATEESPRRGKHIPRPKQS</sequence>
<reference evidence="2 3" key="1">
    <citation type="submission" date="2016-07" db="EMBL/GenBank/DDBJ databases">
        <title>Draft genome of the white-rot fungus Obba rivulosa 3A-2.</title>
        <authorList>
            <consortium name="DOE Joint Genome Institute"/>
            <person name="Miettinen O."/>
            <person name="Riley R."/>
            <person name="Acob R."/>
            <person name="Barry K."/>
            <person name="Cullen D."/>
            <person name="De Vries R."/>
            <person name="Hainaut M."/>
            <person name="Hatakka A."/>
            <person name="Henrissat B."/>
            <person name="Hilden K."/>
            <person name="Kuo R."/>
            <person name="Labutti K."/>
            <person name="Lipzen A."/>
            <person name="Makela M.R."/>
            <person name="Sandor L."/>
            <person name="Spatafora J.W."/>
            <person name="Grigoriev I.V."/>
            <person name="Hibbett D.S."/>
        </authorList>
    </citation>
    <scope>NUCLEOTIDE SEQUENCE [LARGE SCALE GENOMIC DNA]</scope>
    <source>
        <strain evidence="2 3">3A-2</strain>
    </source>
</reference>
<evidence type="ECO:0000256" key="1">
    <source>
        <dbReference type="SAM" id="MobiDB-lite"/>
    </source>
</evidence>
<evidence type="ECO:0000313" key="3">
    <source>
        <dbReference type="Proteomes" id="UP000250043"/>
    </source>
</evidence>
<feature type="compositionally biased region" description="Polar residues" evidence="1">
    <location>
        <begin position="65"/>
        <end position="77"/>
    </location>
</feature>
<feature type="region of interest" description="Disordered" evidence="1">
    <location>
        <begin position="308"/>
        <end position="345"/>
    </location>
</feature>
<feature type="compositionally biased region" description="Polar residues" evidence="1">
    <location>
        <begin position="544"/>
        <end position="553"/>
    </location>
</feature>
<feature type="compositionally biased region" description="Low complexity" evidence="1">
    <location>
        <begin position="313"/>
        <end position="325"/>
    </location>
</feature>
<accession>A0A8E2AVW2</accession>
<feature type="compositionally biased region" description="Low complexity" evidence="1">
    <location>
        <begin position="585"/>
        <end position="617"/>
    </location>
</feature>
<feature type="compositionally biased region" description="Acidic residues" evidence="1">
    <location>
        <begin position="521"/>
        <end position="530"/>
    </location>
</feature>
<name>A0A8E2AVW2_9APHY</name>
<feature type="region of interest" description="Disordered" evidence="1">
    <location>
        <begin position="97"/>
        <end position="139"/>
    </location>
</feature>
<protein>
    <submittedName>
        <fullName evidence="2">Uncharacterized protein</fullName>
    </submittedName>
</protein>
<feature type="region of interest" description="Disordered" evidence="1">
    <location>
        <begin position="182"/>
        <end position="208"/>
    </location>
</feature>
<feature type="region of interest" description="Disordered" evidence="1">
    <location>
        <begin position="230"/>
        <end position="270"/>
    </location>
</feature>
<feature type="compositionally biased region" description="Acidic residues" evidence="1">
    <location>
        <begin position="474"/>
        <end position="483"/>
    </location>
</feature>
<gene>
    <name evidence="2" type="ORF">OBBRIDRAFT_834099</name>
</gene>
<dbReference type="AlphaFoldDB" id="A0A8E2AVW2"/>
<dbReference type="EMBL" id="KV722383">
    <property type="protein sequence ID" value="OCH91551.1"/>
    <property type="molecule type" value="Genomic_DNA"/>
</dbReference>
<evidence type="ECO:0000313" key="2">
    <source>
        <dbReference type="EMBL" id="OCH91551.1"/>
    </source>
</evidence>
<dbReference type="OrthoDB" id="10645895at2759"/>
<feature type="compositionally biased region" description="Polar residues" evidence="1">
    <location>
        <begin position="182"/>
        <end position="200"/>
    </location>
</feature>
<feature type="region of interest" description="Disordered" evidence="1">
    <location>
        <begin position="65"/>
        <end position="85"/>
    </location>
</feature>
<keyword evidence="3" id="KW-1185">Reference proteome</keyword>
<dbReference type="Proteomes" id="UP000250043">
    <property type="component" value="Unassembled WGS sequence"/>
</dbReference>
<feature type="region of interest" description="Disordered" evidence="1">
    <location>
        <begin position="440"/>
        <end position="655"/>
    </location>
</feature>
<feature type="compositionally biased region" description="Basic residues" evidence="1">
    <location>
        <begin position="448"/>
        <end position="457"/>
    </location>
</feature>
<feature type="compositionally biased region" description="Basic residues" evidence="1">
    <location>
        <begin position="645"/>
        <end position="655"/>
    </location>
</feature>
<organism evidence="2 3">
    <name type="scientific">Obba rivulosa</name>
    <dbReference type="NCBI Taxonomy" id="1052685"/>
    <lineage>
        <taxon>Eukaryota</taxon>
        <taxon>Fungi</taxon>
        <taxon>Dikarya</taxon>
        <taxon>Basidiomycota</taxon>
        <taxon>Agaricomycotina</taxon>
        <taxon>Agaricomycetes</taxon>
        <taxon>Polyporales</taxon>
        <taxon>Gelatoporiaceae</taxon>
        <taxon>Obba</taxon>
    </lineage>
</organism>